<protein>
    <recommendedName>
        <fullName evidence="5">Pacifastin domain-containing protein</fullName>
    </recommendedName>
</protein>
<feature type="region of interest" description="Disordered" evidence="1">
    <location>
        <begin position="88"/>
        <end position="107"/>
    </location>
</feature>
<feature type="signal peptide" evidence="2">
    <location>
        <begin position="1"/>
        <end position="20"/>
    </location>
</feature>
<gene>
    <name evidence="3" type="ORF">GDO81_004356</name>
</gene>
<sequence length="107" mass="12010">MKFLLAIVFGAAVFLAVCDALCIQTEPKLIRGSKGVQGCFHSGKFREIGSRWDSEDCFYCGCRINGSVECCTDYLCIKDKKLLQSQNDKTDNTLEESKNIKEEENGR</sequence>
<feature type="chain" id="PRO_5043675442" description="Pacifastin domain-containing protein" evidence="2">
    <location>
        <begin position="21"/>
        <end position="107"/>
    </location>
</feature>
<reference evidence="3" key="1">
    <citation type="thesis" date="2020" institute="ProQuest LLC" country="789 East Eisenhower Parkway, Ann Arbor, MI, USA">
        <title>Comparative Genomics and Chromosome Evolution.</title>
        <authorList>
            <person name="Mudd A.B."/>
        </authorList>
    </citation>
    <scope>NUCLEOTIDE SEQUENCE</scope>
    <source>
        <strain evidence="3">237g6f4</strain>
        <tissue evidence="3">Blood</tissue>
    </source>
</reference>
<evidence type="ECO:0000256" key="2">
    <source>
        <dbReference type="SAM" id="SignalP"/>
    </source>
</evidence>
<organism evidence="3 4">
    <name type="scientific">Engystomops pustulosus</name>
    <name type="common">Tungara frog</name>
    <name type="synonym">Physalaemus pustulosus</name>
    <dbReference type="NCBI Taxonomy" id="76066"/>
    <lineage>
        <taxon>Eukaryota</taxon>
        <taxon>Metazoa</taxon>
        <taxon>Chordata</taxon>
        <taxon>Craniata</taxon>
        <taxon>Vertebrata</taxon>
        <taxon>Euteleostomi</taxon>
        <taxon>Amphibia</taxon>
        <taxon>Batrachia</taxon>
        <taxon>Anura</taxon>
        <taxon>Neobatrachia</taxon>
        <taxon>Hyloidea</taxon>
        <taxon>Leptodactylidae</taxon>
        <taxon>Leiuperinae</taxon>
        <taxon>Engystomops</taxon>
    </lineage>
</organism>
<evidence type="ECO:0000313" key="4">
    <source>
        <dbReference type="Proteomes" id="UP000824782"/>
    </source>
</evidence>
<dbReference type="Gene3D" id="2.10.70.10">
    <property type="entry name" value="Complement Module, domain 1"/>
    <property type="match status" value="1"/>
</dbReference>
<evidence type="ECO:0000256" key="1">
    <source>
        <dbReference type="SAM" id="MobiDB-lite"/>
    </source>
</evidence>
<keyword evidence="2" id="KW-0732">Signal</keyword>
<dbReference type="Proteomes" id="UP000824782">
    <property type="component" value="Unassembled WGS sequence"/>
</dbReference>
<comment type="caution">
    <text evidence="3">The sequence shown here is derived from an EMBL/GenBank/DDBJ whole genome shotgun (WGS) entry which is preliminary data.</text>
</comment>
<name>A0AAV6ZS60_ENGPU</name>
<proteinExistence type="predicted"/>
<accession>A0AAV6ZS60</accession>
<dbReference type="AlphaFoldDB" id="A0AAV6ZS60"/>
<dbReference type="EMBL" id="WNYA01000011">
    <property type="protein sequence ID" value="KAG8551977.1"/>
    <property type="molecule type" value="Genomic_DNA"/>
</dbReference>
<evidence type="ECO:0000313" key="3">
    <source>
        <dbReference type="EMBL" id="KAG8551977.1"/>
    </source>
</evidence>
<keyword evidence="4" id="KW-1185">Reference proteome</keyword>
<evidence type="ECO:0008006" key="5">
    <source>
        <dbReference type="Google" id="ProtNLM"/>
    </source>
</evidence>